<gene>
    <name evidence="1" type="ORF">V466_31185</name>
</gene>
<comment type="caution">
    <text evidence="1">The sequence shown here is derived from an EMBL/GenBank/DDBJ whole genome shotgun (WGS) entry which is preliminary data.</text>
</comment>
<dbReference type="AlphaFoldDB" id="A0A059KU40"/>
<name>A0A059KU40_9PSED</name>
<dbReference type="EMBL" id="AZQQ01000110">
    <property type="protein sequence ID" value="KDD65249.1"/>
    <property type="molecule type" value="Genomic_DNA"/>
</dbReference>
<evidence type="ECO:0000313" key="2">
    <source>
        <dbReference type="Proteomes" id="UP000026739"/>
    </source>
</evidence>
<sequence>MADWHKVCKTLFRPTVKAVEWAAPSVNDDRLTEQVAGNIGGSGIDA</sequence>
<reference evidence="1 2" key="1">
    <citation type="submission" date="2013-12" db="EMBL/GenBank/DDBJ databases">
        <authorList>
            <person name="Formusa P.A."/>
            <person name="Habash M."/>
            <person name="Lee H."/>
            <person name="Trevors J.T."/>
        </authorList>
    </citation>
    <scope>NUCLEOTIDE SEQUENCE [LARGE SCALE GENOMIC DNA]</scope>
    <source>
        <strain evidence="1 2">PD30</strain>
    </source>
</reference>
<evidence type="ECO:0000313" key="1">
    <source>
        <dbReference type="EMBL" id="KDD65249.1"/>
    </source>
</evidence>
<organism evidence="1 2">
    <name type="scientific">Pseudomonas mandelii PD30</name>
    <dbReference type="NCBI Taxonomy" id="1419583"/>
    <lineage>
        <taxon>Bacteria</taxon>
        <taxon>Pseudomonadati</taxon>
        <taxon>Pseudomonadota</taxon>
        <taxon>Gammaproteobacteria</taxon>
        <taxon>Pseudomonadales</taxon>
        <taxon>Pseudomonadaceae</taxon>
        <taxon>Pseudomonas</taxon>
    </lineage>
</organism>
<dbReference type="Proteomes" id="UP000026739">
    <property type="component" value="Unassembled WGS sequence"/>
</dbReference>
<proteinExistence type="predicted"/>
<protein>
    <submittedName>
        <fullName evidence="1">Uncharacterized protein</fullName>
    </submittedName>
</protein>
<accession>A0A059KU40</accession>